<dbReference type="InterPro" id="IPR036259">
    <property type="entry name" value="MFS_trans_sf"/>
</dbReference>
<feature type="domain" description="Major facilitator superfamily (MFS) profile" evidence="8">
    <location>
        <begin position="8"/>
        <end position="389"/>
    </location>
</feature>
<evidence type="ECO:0000313" key="10">
    <source>
        <dbReference type="Proteomes" id="UP000070433"/>
    </source>
</evidence>
<dbReference type="GO" id="GO:0022857">
    <property type="term" value="F:transmembrane transporter activity"/>
    <property type="evidence" value="ECO:0007669"/>
    <property type="project" value="InterPro"/>
</dbReference>
<dbReference type="Proteomes" id="UP000070433">
    <property type="component" value="Chromosome"/>
</dbReference>
<comment type="subcellular location">
    <subcellularLocation>
        <location evidence="1">Cell membrane</location>
        <topology evidence="1">Multi-pass membrane protein</topology>
    </subcellularLocation>
</comment>
<keyword evidence="2" id="KW-0813">Transport</keyword>
<keyword evidence="3" id="KW-1003">Cell membrane</keyword>
<organism evidence="9 10">
    <name type="scientific">Ramlibacter tataouinensis</name>
    <dbReference type="NCBI Taxonomy" id="94132"/>
    <lineage>
        <taxon>Bacteria</taxon>
        <taxon>Pseudomonadati</taxon>
        <taxon>Pseudomonadota</taxon>
        <taxon>Betaproteobacteria</taxon>
        <taxon>Burkholderiales</taxon>
        <taxon>Comamonadaceae</taxon>
        <taxon>Ramlibacter</taxon>
    </lineage>
</organism>
<dbReference type="OrthoDB" id="8524807at2"/>
<dbReference type="PATRIC" id="fig|94132.3.peg.1696"/>
<keyword evidence="6 7" id="KW-0472">Membrane</keyword>
<feature type="transmembrane region" description="Helical" evidence="7">
    <location>
        <begin position="363"/>
        <end position="384"/>
    </location>
</feature>
<dbReference type="RefSeq" id="WP_061497957.1">
    <property type="nucleotide sequence ID" value="NZ_CP010951.1"/>
</dbReference>
<evidence type="ECO:0000256" key="3">
    <source>
        <dbReference type="ARBA" id="ARBA00022475"/>
    </source>
</evidence>
<dbReference type="GO" id="GO:0005886">
    <property type="term" value="C:plasma membrane"/>
    <property type="evidence" value="ECO:0007669"/>
    <property type="project" value="UniProtKB-SubCell"/>
</dbReference>
<evidence type="ECO:0000259" key="8">
    <source>
        <dbReference type="PROSITE" id="PS50850"/>
    </source>
</evidence>
<keyword evidence="5 7" id="KW-1133">Transmembrane helix</keyword>
<evidence type="ECO:0000256" key="4">
    <source>
        <dbReference type="ARBA" id="ARBA00022692"/>
    </source>
</evidence>
<feature type="transmembrane region" description="Helical" evidence="7">
    <location>
        <begin position="298"/>
        <end position="318"/>
    </location>
</feature>
<evidence type="ECO:0000256" key="2">
    <source>
        <dbReference type="ARBA" id="ARBA00022448"/>
    </source>
</evidence>
<sequence length="401" mass="42163">MSNTPRTVISFINAAHFIDHYAMLVFAAAVLVMAPVFGMRYGDLLPYATPGFIAFGAGSLLSGWLGDRWSRRHMMLVFFLGMGASLVAVGLTRTPFELGAALLAVGLFASIYHPVGTAMLVAHAQRLGRDIGINGVWGNLGVASSALVTGLVCQYLSWRWAFILPGVITALLGLAFAARVRHQAPPAKSAGPAAVAAPRVSREVMWRVIASLVLTIIASSTTFNAFTVALPKLFAERLDALAGSPATIGAVAAGAYVFGALAQYTIGNLLDRHSLKTVFLPLSLLLSPLLFASAGLSGIALVAASVGVIIGIFGQVTVNDAMIGKYTSDEWRARAYSVRYFLGFTAAGASVGLVAWLHELGGFALMLRAFGALGLLVIAGALVFPSERRERQAERAVGRAA</sequence>
<dbReference type="InterPro" id="IPR020846">
    <property type="entry name" value="MFS_dom"/>
</dbReference>
<dbReference type="AlphaFoldDB" id="A0A127JSC8"/>
<dbReference type="SUPFAM" id="SSF103473">
    <property type="entry name" value="MFS general substrate transporter"/>
    <property type="match status" value="1"/>
</dbReference>
<evidence type="ECO:0000256" key="5">
    <source>
        <dbReference type="ARBA" id="ARBA00022989"/>
    </source>
</evidence>
<evidence type="ECO:0000256" key="1">
    <source>
        <dbReference type="ARBA" id="ARBA00004651"/>
    </source>
</evidence>
<dbReference type="PROSITE" id="PS50850">
    <property type="entry name" value="MFS"/>
    <property type="match status" value="1"/>
</dbReference>
<dbReference type="InterPro" id="IPR050171">
    <property type="entry name" value="MFS_Transporters"/>
</dbReference>
<keyword evidence="10" id="KW-1185">Reference proteome</keyword>
<feature type="transmembrane region" description="Helical" evidence="7">
    <location>
        <begin position="242"/>
        <end position="262"/>
    </location>
</feature>
<feature type="transmembrane region" description="Helical" evidence="7">
    <location>
        <begin position="98"/>
        <end position="121"/>
    </location>
</feature>
<evidence type="ECO:0000256" key="6">
    <source>
        <dbReference type="ARBA" id="ARBA00023136"/>
    </source>
</evidence>
<dbReference type="InterPro" id="IPR011701">
    <property type="entry name" value="MFS"/>
</dbReference>
<feature type="transmembrane region" description="Helical" evidence="7">
    <location>
        <begin position="338"/>
        <end position="357"/>
    </location>
</feature>
<dbReference type="Pfam" id="PF07690">
    <property type="entry name" value="MFS_1"/>
    <property type="match status" value="1"/>
</dbReference>
<keyword evidence="4 7" id="KW-0812">Transmembrane</keyword>
<feature type="transmembrane region" description="Helical" evidence="7">
    <location>
        <begin position="133"/>
        <end position="152"/>
    </location>
</feature>
<protein>
    <submittedName>
        <fullName evidence="9">MFS transporter</fullName>
    </submittedName>
</protein>
<dbReference type="PANTHER" id="PTHR23517:SF2">
    <property type="entry name" value="MULTIDRUG RESISTANCE PROTEIN MDTH"/>
    <property type="match status" value="1"/>
</dbReference>
<dbReference type="EMBL" id="CP010951">
    <property type="protein sequence ID" value="AMO22894.1"/>
    <property type="molecule type" value="Genomic_DNA"/>
</dbReference>
<feature type="transmembrane region" description="Helical" evidence="7">
    <location>
        <begin position="47"/>
        <end position="66"/>
    </location>
</feature>
<evidence type="ECO:0000256" key="7">
    <source>
        <dbReference type="SAM" id="Phobius"/>
    </source>
</evidence>
<feature type="transmembrane region" description="Helical" evidence="7">
    <location>
        <begin position="208"/>
        <end position="230"/>
    </location>
</feature>
<proteinExistence type="predicted"/>
<feature type="transmembrane region" description="Helical" evidence="7">
    <location>
        <begin position="21"/>
        <end position="41"/>
    </location>
</feature>
<accession>A0A127JSC8</accession>
<reference evidence="9 10" key="1">
    <citation type="journal article" date="2014" name="Int. J. Syst. Evol. Microbiol.">
        <title>Ramlibacter solisilvae sp. nov., isolated from forest soil, and emended description of the genus Ramlibacter.</title>
        <authorList>
            <person name="Lee H.J."/>
            <person name="Lee S.H."/>
            <person name="Lee S.S."/>
            <person name="Lee J.S."/>
            <person name="Kim Y."/>
            <person name="Kim S.C."/>
            <person name="Jeon C.O."/>
        </authorList>
    </citation>
    <scope>NUCLEOTIDE SEQUENCE [LARGE SCALE GENOMIC DNA]</scope>
    <source>
        <strain evidence="9 10">5-10</strain>
    </source>
</reference>
<dbReference type="PANTHER" id="PTHR23517">
    <property type="entry name" value="RESISTANCE PROTEIN MDTM, PUTATIVE-RELATED-RELATED"/>
    <property type="match status" value="1"/>
</dbReference>
<feature type="transmembrane region" description="Helical" evidence="7">
    <location>
        <begin position="158"/>
        <end position="178"/>
    </location>
</feature>
<gene>
    <name evidence="9" type="ORF">UC35_08320</name>
</gene>
<dbReference type="Gene3D" id="1.20.1250.20">
    <property type="entry name" value="MFS general substrate transporter like domains"/>
    <property type="match status" value="2"/>
</dbReference>
<evidence type="ECO:0000313" key="9">
    <source>
        <dbReference type="EMBL" id="AMO22894.1"/>
    </source>
</evidence>
<name>A0A127JSC8_9BURK</name>
<feature type="transmembrane region" description="Helical" evidence="7">
    <location>
        <begin position="73"/>
        <end position="92"/>
    </location>
</feature>
<feature type="transmembrane region" description="Helical" evidence="7">
    <location>
        <begin position="274"/>
        <end position="292"/>
    </location>
</feature>